<name>A0A4V1RXV3_FUSOX</name>
<accession>A0A4V1RXV3</accession>
<dbReference type="EMBL" id="MQTW01000649">
    <property type="protein sequence ID" value="RYC79406.1"/>
    <property type="molecule type" value="Genomic_DNA"/>
</dbReference>
<sequence>MRNFEKVLKKQEADDCTCRHLQSLIALAEDLTPSTPAEKQFERIRMLLDYEL</sequence>
<dbReference type="AlphaFoldDB" id="A0A4V1RXV3"/>
<evidence type="ECO:0000313" key="2">
    <source>
        <dbReference type="Proteomes" id="UP000290540"/>
    </source>
</evidence>
<gene>
    <name evidence="1" type="ORF">BFJ63_vAg17712</name>
</gene>
<evidence type="ECO:0000313" key="1">
    <source>
        <dbReference type="EMBL" id="RYC79406.1"/>
    </source>
</evidence>
<dbReference type="Proteomes" id="UP000290540">
    <property type="component" value="Unassembled WGS sequence"/>
</dbReference>
<reference evidence="1 2" key="1">
    <citation type="submission" date="2016-12" db="EMBL/GenBank/DDBJ databases">
        <title>Draft genome sequence of Fusarium oxysporum causing rot on Narcissus.</title>
        <authorList>
            <person name="Armitage A.D."/>
            <person name="Taylor A."/>
            <person name="Clarkson J.P."/>
            <person name="Harrison R.J."/>
            <person name="Jackson A.C."/>
        </authorList>
    </citation>
    <scope>NUCLEOTIDE SEQUENCE [LARGE SCALE GENOMIC DNA]</scope>
    <source>
        <strain evidence="1 2">N139</strain>
    </source>
</reference>
<organism evidence="1 2">
    <name type="scientific">Fusarium oxysporum f. sp. narcissi</name>
    <dbReference type="NCBI Taxonomy" id="451672"/>
    <lineage>
        <taxon>Eukaryota</taxon>
        <taxon>Fungi</taxon>
        <taxon>Dikarya</taxon>
        <taxon>Ascomycota</taxon>
        <taxon>Pezizomycotina</taxon>
        <taxon>Sordariomycetes</taxon>
        <taxon>Hypocreomycetidae</taxon>
        <taxon>Hypocreales</taxon>
        <taxon>Nectriaceae</taxon>
        <taxon>Fusarium</taxon>
        <taxon>Fusarium oxysporum species complex</taxon>
    </lineage>
</organism>
<protein>
    <submittedName>
        <fullName evidence="1">Uncharacterized protein</fullName>
    </submittedName>
</protein>
<proteinExistence type="predicted"/>
<comment type="caution">
    <text evidence="1">The sequence shown here is derived from an EMBL/GenBank/DDBJ whole genome shotgun (WGS) entry which is preliminary data.</text>
</comment>